<feature type="domain" description="ABC3 transporter permease C-terminal" evidence="9">
    <location>
        <begin position="781"/>
        <end position="897"/>
    </location>
</feature>
<comment type="subcellular location">
    <subcellularLocation>
        <location evidence="1">Cell membrane</location>
        <topology evidence="1">Multi-pass membrane protein</topology>
    </subcellularLocation>
</comment>
<feature type="transmembrane region" description="Helical" evidence="8">
    <location>
        <begin position="777"/>
        <end position="799"/>
    </location>
</feature>
<dbReference type="Proteomes" id="UP000424462">
    <property type="component" value="Chromosome"/>
</dbReference>
<keyword evidence="12" id="KW-1185">Reference proteome</keyword>
<dbReference type="EMBL" id="CP046455">
    <property type="protein sequence ID" value="QGU06340.1"/>
    <property type="molecule type" value="Genomic_DNA"/>
</dbReference>
<evidence type="ECO:0000256" key="3">
    <source>
        <dbReference type="ARBA" id="ARBA00022692"/>
    </source>
</evidence>
<evidence type="ECO:0000256" key="6">
    <source>
        <dbReference type="ARBA" id="ARBA00038076"/>
    </source>
</evidence>
<feature type="transmembrane region" description="Helical" evidence="8">
    <location>
        <begin position="869"/>
        <end position="890"/>
    </location>
</feature>
<proteinExistence type="inferred from homology"/>
<feature type="domain" description="ABC3 transporter permease C-terminal" evidence="9">
    <location>
        <begin position="303"/>
        <end position="424"/>
    </location>
</feature>
<dbReference type="Pfam" id="PF12704">
    <property type="entry name" value="MacB_PCD"/>
    <property type="match status" value="1"/>
</dbReference>
<name>A0A6B8W8L9_9CORY</name>
<evidence type="ECO:0000256" key="7">
    <source>
        <dbReference type="SAM" id="MobiDB-lite"/>
    </source>
</evidence>
<reference evidence="11 12" key="1">
    <citation type="submission" date="2019-11" db="EMBL/GenBank/DDBJ databases">
        <title>Complete genome sequence of Corynebacterium kalinowskii 1959, a novel Corynebacterium species isolated from soil of a small paddock in Vilsendorf, Germany.</title>
        <authorList>
            <person name="Schaffert L."/>
            <person name="Ruwe M."/>
            <person name="Milse J."/>
            <person name="Hanuschka K."/>
            <person name="Ortseifen V."/>
            <person name="Droste J."/>
            <person name="Brandt D."/>
            <person name="Schlueter L."/>
            <person name="Kutter Y."/>
            <person name="Vinke S."/>
            <person name="Viehoefer P."/>
            <person name="Jacob L."/>
            <person name="Luebke N.-C."/>
            <person name="Schulte-Berndt E."/>
            <person name="Hain C."/>
            <person name="Linder M."/>
            <person name="Schmidt P."/>
            <person name="Wollenschlaeger L."/>
            <person name="Luttermann T."/>
            <person name="Thieme E."/>
            <person name="Hassa J."/>
            <person name="Haak M."/>
            <person name="Wittchen M."/>
            <person name="Mentz A."/>
            <person name="Persicke M."/>
            <person name="Busche T."/>
            <person name="Ruckert C."/>
        </authorList>
    </citation>
    <scope>NUCLEOTIDE SEQUENCE [LARGE SCALE GENOMIC DNA]</scope>
    <source>
        <strain evidence="11 12">2039</strain>
    </source>
</reference>
<feature type="transmembrane region" description="Helical" evidence="8">
    <location>
        <begin position="443"/>
        <end position="466"/>
    </location>
</feature>
<evidence type="ECO:0000256" key="4">
    <source>
        <dbReference type="ARBA" id="ARBA00022989"/>
    </source>
</evidence>
<evidence type="ECO:0000313" key="12">
    <source>
        <dbReference type="Proteomes" id="UP000424462"/>
    </source>
</evidence>
<feature type="transmembrane region" description="Helical" evidence="8">
    <location>
        <begin position="45"/>
        <end position="65"/>
    </location>
</feature>
<dbReference type="InterPro" id="IPR050250">
    <property type="entry name" value="Macrolide_Exporter_MacB"/>
</dbReference>
<protein>
    <submittedName>
        <fullName evidence="11">Putative ABC transporter permease YknZ</fullName>
    </submittedName>
</protein>
<keyword evidence="2" id="KW-1003">Cell membrane</keyword>
<evidence type="ECO:0000313" key="11">
    <source>
        <dbReference type="EMBL" id="QGU06340.1"/>
    </source>
</evidence>
<gene>
    <name evidence="11" type="primary">yknZ</name>
    <name evidence="11" type="ORF">COCCU_01905</name>
</gene>
<dbReference type="InterPro" id="IPR025857">
    <property type="entry name" value="MacB_PCD"/>
</dbReference>
<dbReference type="KEGG" id="cok:COCCU_01905"/>
<feature type="transmembrane region" description="Helical" evidence="8">
    <location>
        <begin position="397"/>
        <end position="416"/>
    </location>
</feature>
<keyword evidence="5 8" id="KW-0472">Membrane</keyword>
<evidence type="ECO:0000256" key="8">
    <source>
        <dbReference type="SAM" id="Phobius"/>
    </source>
</evidence>
<dbReference type="InterPro" id="IPR003838">
    <property type="entry name" value="ABC3_permease_C"/>
</dbReference>
<feature type="transmembrane region" description="Helical" evidence="8">
    <location>
        <begin position="344"/>
        <end position="377"/>
    </location>
</feature>
<comment type="similarity">
    <text evidence="6">Belongs to the ABC-4 integral membrane protein family.</text>
</comment>
<accession>A0A6B8W8L9</accession>
<feature type="transmembrane region" description="Helical" evidence="8">
    <location>
        <begin position="299"/>
        <end position="324"/>
    </location>
</feature>
<evidence type="ECO:0000256" key="5">
    <source>
        <dbReference type="ARBA" id="ARBA00023136"/>
    </source>
</evidence>
<feature type="transmembrane region" description="Helical" evidence="8">
    <location>
        <begin position="533"/>
        <end position="553"/>
    </location>
</feature>
<evidence type="ECO:0000259" key="10">
    <source>
        <dbReference type="Pfam" id="PF12704"/>
    </source>
</evidence>
<feature type="transmembrane region" description="Helical" evidence="8">
    <location>
        <begin position="827"/>
        <end position="849"/>
    </location>
</feature>
<dbReference type="GO" id="GO:0022857">
    <property type="term" value="F:transmembrane transporter activity"/>
    <property type="evidence" value="ECO:0007669"/>
    <property type="project" value="TreeGrafter"/>
</dbReference>
<feature type="transmembrane region" description="Helical" evidence="8">
    <location>
        <begin position="486"/>
        <end position="512"/>
    </location>
</feature>
<dbReference type="PANTHER" id="PTHR30572:SF4">
    <property type="entry name" value="ABC TRANSPORTER PERMEASE YTRF"/>
    <property type="match status" value="1"/>
</dbReference>
<sequence length="903" mass="94044">MTTRPTAPQQGRHRASSSSSALRAFLSSPMRRVTLRSVASNKGRLALTMLSVLLATAFISGSLMLTNSLEKSFNSLVDSGVEGVDVGVVGSQRSPEGVPFEVIEQIRDLPQVRAVNVVGSGPGLPSGTRMAGDSGIVVTGTNGLPLQTGSSGAHPLAGYPSEQVVGAVPQLHSGKRPGGPDEVMINTAAAERGEIGVGDIINVLTPTDRLRVRVSGIYDTSTETPGWVGVVFTPERYLELFTAGEHASQIVISVHEGQDPMAVRNYIGINFPQLTPLLPEQIVERSGGQFAQQLEFLRYILVVFGAIALLVGAFNIANTFAMIVGQRTREFALLRSIGVSTGQIVFSVIMEAAAVGLLGSVLGILTALVLVAALARFLADGSGDLTAIEFAPTPGSVVLPLAFGVLVTMISAFTPANRAGKLPPVSALELADARATRPRRIQLLIAGLLSGLGIVAVIAAALVFAINNSEITTSQRLSLTGAGAVLLFLAVATAGPSLISAVGNTFGVVLTAPVKDIGLLARRNTTRNPRRSAATALSLAMAVALVSTVSIIGTTTKASVFGLVESTVKAPFILEGLGGSVLAGQRSLSGNGLTLPAETTQRAEWTSGVAAAGTLMTAPLRANNWDNPQTTVVDDDFSRYLDLGIREGAPSAENEAAVMISATYAQESGLRVGDTISVGALGAAPDSEVTVPIEAIYTEVDILGHMVINYSVAQELVGGEADFNRLAVFLDTDGSASPNELRRNLNNTMAELLVVQIKSREEFGGSLGTQLNQLLTIIYGLLTLSVVIAAMGIINTLLLSVTERIHEIGTLRAVGVRRNQIRRMIQLESLILTVHGAALGITVGTFTGWSVVEVLGSKGMAAPEIPWPQIALTMLGAILVGMAASVVPAMKAAATPPLEAINR</sequence>
<dbReference type="GO" id="GO:0005886">
    <property type="term" value="C:plasma membrane"/>
    <property type="evidence" value="ECO:0007669"/>
    <property type="project" value="UniProtKB-SubCell"/>
</dbReference>
<feature type="region of interest" description="Disordered" evidence="7">
    <location>
        <begin position="1"/>
        <end position="22"/>
    </location>
</feature>
<feature type="domain" description="MacB-like periplasmic core" evidence="10">
    <location>
        <begin position="46"/>
        <end position="266"/>
    </location>
</feature>
<organism evidence="11 12">
    <name type="scientific">Corynebacterium occultum</name>
    <dbReference type="NCBI Taxonomy" id="2675219"/>
    <lineage>
        <taxon>Bacteria</taxon>
        <taxon>Bacillati</taxon>
        <taxon>Actinomycetota</taxon>
        <taxon>Actinomycetes</taxon>
        <taxon>Mycobacteriales</taxon>
        <taxon>Corynebacteriaceae</taxon>
        <taxon>Corynebacterium</taxon>
    </lineage>
</organism>
<dbReference type="PANTHER" id="PTHR30572">
    <property type="entry name" value="MEMBRANE COMPONENT OF TRANSPORTER-RELATED"/>
    <property type="match status" value="1"/>
</dbReference>
<evidence type="ECO:0000256" key="1">
    <source>
        <dbReference type="ARBA" id="ARBA00004651"/>
    </source>
</evidence>
<evidence type="ECO:0000256" key="2">
    <source>
        <dbReference type="ARBA" id="ARBA00022475"/>
    </source>
</evidence>
<dbReference type="Pfam" id="PF02687">
    <property type="entry name" value="FtsX"/>
    <property type="match status" value="2"/>
</dbReference>
<dbReference type="AlphaFoldDB" id="A0A6B8W8L9"/>
<keyword evidence="4 8" id="KW-1133">Transmembrane helix</keyword>
<dbReference type="RefSeq" id="WP_331457798.1">
    <property type="nucleotide sequence ID" value="NZ_CP046455.1"/>
</dbReference>
<evidence type="ECO:0000259" key="9">
    <source>
        <dbReference type="Pfam" id="PF02687"/>
    </source>
</evidence>
<keyword evidence="3 8" id="KW-0812">Transmembrane</keyword>